<dbReference type="RefSeq" id="WP_099438387.1">
    <property type="nucleotide sequence ID" value="NZ_CP024091.1"/>
</dbReference>
<evidence type="ECO:0000259" key="2">
    <source>
        <dbReference type="Pfam" id="PF14360"/>
    </source>
</evidence>
<name>A0A2D1U4C8_9SPHI</name>
<dbReference type="OrthoDB" id="792641at2"/>
<feature type="transmembrane region" description="Helical" evidence="1">
    <location>
        <begin position="59"/>
        <end position="80"/>
    </location>
</feature>
<dbReference type="KEGG" id="pgs:CPT03_08140"/>
<keyword evidence="1" id="KW-1133">Transmembrane helix</keyword>
<feature type="transmembrane region" description="Helical" evidence="1">
    <location>
        <begin position="92"/>
        <end position="114"/>
    </location>
</feature>
<organism evidence="3 4">
    <name type="scientific">Pedobacter ginsengisoli</name>
    <dbReference type="NCBI Taxonomy" id="363852"/>
    <lineage>
        <taxon>Bacteria</taxon>
        <taxon>Pseudomonadati</taxon>
        <taxon>Bacteroidota</taxon>
        <taxon>Sphingobacteriia</taxon>
        <taxon>Sphingobacteriales</taxon>
        <taxon>Sphingobacteriaceae</taxon>
        <taxon>Pedobacter</taxon>
    </lineage>
</organism>
<keyword evidence="1" id="KW-0472">Membrane</keyword>
<dbReference type="EMBL" id="CP024091">
    <property type="protein sequence ID" value="ATP56445.1"/>
    <property type="molecule type" value="Genomic_DNA"/>
</dbReference>
<proteinExistence type="predicted"/>
<dbReference type="InterPro" id="IPR025749">
    <property type="entry name" value="Sphingomyelin_synth-like_dom"/>
</dbReference>
<accession>A0A2D1U4C8</accession>
<keyword evidence="4" id="KW-1185">Reference proteome</keyword>
<feature type="transmembrane region" description="Helical" evidence="1">
    <location>
        <begin position="21"/>
        <end position="39"/>
    </location>
</feature>
<dbReference type="Pfam" id="PF14360">
    <property type="entry name" value="PAP2_C"/>
    <property type="match status" value="1"/>
</dbReference>
<protein>
    <recommendedName>
        <fullName evidence="2">Sphingomyelin synthase-like domain-containing protein</fullName>
    </recommendedName>
</protein>
<evidence type="ECO:0000313" key="4">
    <source>
        <dbReference type="Proteomes" id="UP000223749"/>
    </source>
</evidence>
<keyword evidence="1" id="KW-0812">Transmembrane</keyword>
<reference evidence="3 4" key="1">
    <citation type="submission" date="2017-10" db="EMBL/GenBank/DDBJ databases">
        <title>Whole genome of Pedobacter ginsengisoli T01R-27 isolated from tomato rhizosphere.</title>
        <authorList>
            <person name="Weon H.-Y."/>
            <person name="Lee S.A."/>
            <person name="Sang M.K."/>
            <person name="Song J."/>
        </authorList>
    </citation>
    <scope>NUCLEOTIDE SEQUENCE [LARGE SCALE GENOMIC DNA]</scope>
    <source>
        <strain evidence="3 4">T01R-27</strain>
    </source>
</reference>
<feature type="domain" description="Sphingomyelin synthase-like" evidence="2">
    <location>
        <begin position="138"/>
        <end position="199"/>
    </location>
</feature>
<dbReference type="AlphaFoldDB" id="A0A2D1U4C8"/>
<sequence>MHSKQFSWQIAWDYPPFRLKLILGTIILIGILLFIPQFFHHIELREGVILNDWVLKRIPAVDVSLYIFIILYALIILFLIRMSTNTSICLTALWTFIFLCSARILTITLVPLNAPTGIIELADPCSILFYRSNVITKDLFFSGHTATLVIGGLCMQRKRDKIISFTAAVIVGILLLVQHVHYTADVIAAPFFSWICWYLGKTIAKTY</sequence>
<evidence type="ECO:0000256" key="1">
    <source>
        <dbReference type="SAM" id="Phobius"/>
    </source>
</evidence>
<gene>
    <name evidence="3" type="ORF">CPT03_08140</name>
</gene>
<dbReference type="Proteomes" id="UP000223749">
    <property type="component" value="Chromosome"/>
</dbReference>
<evidence type="ECO:0000313" key="3">
    <source>
        <dbReference type="EMBL" id="ATP56445.1"/>
    </source>
</evidence>
<feature type="transmembrane region" description="Helical" evidence="1">
    <location>
        <begin position="162"/>
        <end position="180"/>
    </location>
</feature>
<feature type="transmembrane region" description="Helical" evidence="1">
    <location>
        <begin position="134"/>
        <end position="155"/>
    </location>
</feature>